<protein>
    <submittedName>
        <fullName evidence="2">Uncharacterized protein</fullName>
    </submittedName>
</protein>
<reference evidence="2 3" key="1">
    <citation type="submission" date="2020-08" db="EMBL/GenBank/DDBJ databases">
        <title>Genome public.</title>
        <authorList>
            <person name="Liu C."/>
            <person name="Sun Q."/>
        </authorList>
    </citation>
    <scope>NUCLEOTIDE SEQUENCE [LARGE SCALE GENOMIC DNA]</scope>
    <source>
        <strain evidence="2 3">NSJ-13</strain>
    </source>
</reference>
<name>A0ABR7G9Y8_9FIRM</name>
<feature type="coiled-coil region" evidence="1">
    <location>
        <begin position="53"/>
        <end position="80"/>
    </location>
</feature>
<organism evidence="2 3">
    <name type="scientific">Ruminococcus hominis</name>
    <dbReference type="NCBI Taxonomy" id="2763065"/>
    <lineage>
        <taxon>Bacteria</taxon>
        <taxon>Bacillati</taxon>
        <taxon>Bacillota</taxon>
        <taxon>Clostridia</taxon>
        <taxon>Eubacteriales</taxon>
        <taxon>Oscillospiraceae</taxon>
        <taxon>Ruminococcus</taxon>
    </lineage>
</organism>
<evidence type="ECO:0000313" key="3">
    <source>
        <dbReference type="Proteomes" id="UP000631576"/>
    </source>
</evidence>
<dbReference type="EMBL" id="JACOPE010000001">
    <property type="protein sequence ID" value="MBC5684238.1"/>
    <property type="molecule type" value="Genomic_DNA"/>
</dbReference>
<dbReference type="RefSeq" id="WP_186865291.1">
    <property type="nucleotide sequence ID" value="NZ_JACOPE010000001.1"/>
</dbReference>
<dbReference type="Proteomes" id="UP000631576">
    <property type="component" value="Unassembled WGS sequence"/>
</dbReference>
<evidence type="ECO:0000256" key="1">
    <source>
        <dbReference type="SAM" id="Coils"/>
    </source>
</evidence>
<proteinExistence type="predicted"/>
<keyword evidence="1" id="KW-0175">Coiled coil</keyword>
<gene>
    <name evidence="2" type="ORF">H8S40_11815</name>
</gene>
<keyword evidence="3" id="KW-1185">Reference proteome</keyword>
<accession>A0ABR7G9Y8</accession>
<evidence type="ECO:0000313" key="2">
    <source>
        <dbReference type="EMBL" id="MBC5684238.1"/>
    </source>
</evidence>
<comment type="caution">
    <text evidence="2">The sequence shown here is derived from an EMBL/GenBank/DDBJ whole genome shotgun (WGS) entry which is preliminary data.</text>
</comment>
<sequence>MEYKLWVVEEGKIEDVPYKVSQKENFMVDKSTGNYHLMPEDLKRAEAISQAISDKLGVLKKELEKQLEEKQINYVKGRGKSLRHNPRITTFQEDNFENARNIFSYLCVTLQSNPNRKYELTCFRFCKRENTIECILKSIQYETSVNIISSDIYPESLEDGAESSSKDIDKFQYYFNPNVKFDNDEKIIIEDFINYIERNEKRIK</sequence>